<evidence type="ECO:0000256" key="3">
    <source>
        <dbReference type="SAM" id="MobiDB-lite"/>
    </source>
</evidence>
<dbReference type="PROSITE" id="PS50893">
    <property type="entry name" value="ABC_TRANSPORTER_2"/>
    <property type="match status" value="1"/>
</dbReference>
<dbReference type="Pfam" id="PF00005">
    <property type="entry name" value="ABC_tran"/>
    <property type="match status" value="1"/>
</dbReference>
<comment type="caution">
    <text evidence="5">The sequence shown here is derived from an EMBL/GenBank/DDBJ whole genome shotgun (WGS) entry which is preliminary data.</text>
</comment>
<feature type="region of interest" description="Disordered" evidence="3">
    <location>
        <begin position="1"/>
        <end position="24"/>
    </location>
</feature>
<dbReference type="Gene3D" id="3.40.50.300">
    <property type="entry name" value="P-loop containing nucleotide triphosphate hydrolases"/>
    <property type="match status" value="1"/>
</dbReference>
<dbReference type="GO" id="GO:0005524">
    <property type="term" value="F:ATP binding"/>
    <property type="evidence" value="ECO:0007669"/>
    <property type="project" value="UniProtKB-KW"/>
</dbReference>
<evidence type="ECO:0000259" key="4">
    <source>
        <dbReference type="PROSITE" id="PS50893"/>
    </source>
</evidence>
<protein>
    <submittedName>
        <fullName evidence="5">ABC transporter domain-containing protein</fullName>
    </submittedName>
</protein>
<evidence type="ECO:0000313" key="6">
    <source>
        <dbReference type="Proteomes" id="UP000485058"/>
    </source>
</evidence>
<evidence type="ECO:0000256" key="2">
    <source>
        <dbReference type="ARBA" id="ARBA00022840"/>
    </source>
</evidence>
<accession>A0A699YZE5</accession>
<dbReference type="AlphaFoldDB" id="A0A699YZE5"/>
<dbReference type="InterPro" id="IPR003593">
    <property type="entry name" value="AAA+_ATPase"/>
</dbReference>
<dbReference type="InterPro" id="IPR003439">
    <property type="entry name" value="ABC_transporter-like_ATP-bd"/>
</dbReference>
<proteinExistence type="predicted"/>
<gene>
    <name evidence="5" type="ORF">HaLaN_08024</name>
</gene>
<organism evidence="5 6">
    <name type="scientific">Haematococcus lacustris</name>
    <name type="common">Green alga</name>
    <name type="synonym">Haematococcus pluvialis</name>
    <dbReference type="NCBI Taxonomy" id="44745"/>
    <lineage>
        <taxon>Eukaryota</taxon>
        <taxon>Viridiplantae</taxon>
        <taxon>Chlorophyta</taxon>
        <taxon>core chlorophytes</taxon>
        <taxon>Chlorophyceae</taxon>
        <taxon>CS clade</taxon>
        <taxon>Chlamydomonadales</taxon>
        <taxon>Haematococcaceae</taxon>
        <taxon>Haematococcus</taxon>
    </lineage>
</organism>
<feature type="domain" description="ABC transporter" evidence="4">
    <location>
        <begin position="115"/>
        <end position="373"/>
    </location>
</feature>
<dbReference type="GO" id="GO:0016887">
    <property type="term" value="F:ATP hydrolysis activity"/>
    <property type="evidence" value="ECO:0007669"/>
    <property type="project" value="InterPro"/>
</dbReference>
<dbReference type="PANTHER" id="PTHR43158:SF12">
    <property type="entry name" value="ABC TRANSPORTER FAMILY PROTEIN"/>
    <property type="match status" value="1"/>
</dbReference>
<sequence length="433" mass="46284">VLRRLRLGTAGPSNSGPDRADNFSASSKLLSTTCTMPVPVAVTNPTGKGLTAALVQSVESEGPFARMARLAAEAKANGTSAAAVQPQNGGLAHVNGHSANQEPTAPEEAVLDSVIAVNDLTFSYPGLVTHSQPAALPCCNPSDGRPVPGIPPLITGLTFALPRGSRCLLLGANGAGKTTLLKILGGKHMVPEAAVHVLGHPPFHHTQLTISGDLAYVGGNWTRDVAFAGNSVPLAGDFPAQRMIDAVPNVDAARKARLIKVLDIDPQWRMHQVSDGQRRRVQICVGLLKPFKVLLLDEITVDLDVLGRCNLMRFLQEECETRGACIIYATHIFDGLEFWPTHLAYVAHGRLQMLKDAKEVPELQQGKLLHLVHTLLSEAAKKQLEERGPRAVEWDPSREGAVDAGFSYAFNNGWVPGTMASSLKTSTNAVMRN</sequence>
<dbReference type="PANTHER" id="PTHR43158">
    <property type="entry name" value="SKFA PEPTIDE EXPORT ATP-BINDING PROTEIN SKFE"/>
    <property type="match status" value="1"/>
</dbReference>
<dbReference type="SUPFAM" id="SSF52540">
    <property type="entry name" value="P-loop containing nucleoside triphosphate hydrolases"/>
    <property type="match status" value="1"/>
</dbReference>
<dbReference type="SMART" id="SM00382">
    <property type="entry name" value="AAA"/>
    <property type="match status" value="1"/>
</dbReference>
<feature type="non-terminal residue" evidence="5">
    <location>
        <position position="1"/>
    </location>
</feature>
<evidence type="ECO:0000313" key="5">
    <source>
        <dbReference type="EMBL" id="GFH12356.1"/>
    </source>
</evidence>
<dbReference type="EMBL" id="BLLF01000494">
    <property type="protein sequence ID" value="GFH12356.1"/>
    <property type="molecule type" value="Genomic_DNA"/>
</dbReference>
<name>A0A699YZE5_HAELA</name>
<keyword evidence="6" id="KW-1185">Reference proteome</keyword>
<reference evidence="5 6" key="1">
    <citation type="submission" date="2020-02" db="EMBL/GenBank/DDBJ databases">
        <title>Draft genome sequence of Haematococcus lacustris strain NIES-144.</title>
        <authorList>
            <person name="Morimoto D."/>
            <person name="Nakagawa S."/>
            <person name="Yoshida T."/>
            <person name="Sawayama S."/>
        </authorList>
    </citation>
    <scope>NUCLEOTIDE SEQUENCE [LARGE SCALE GENOMIC DNA]</scope>
    <source>
        <strain evidence="5 6">NIES-144</strain>
    </source>
</reference>
<keyword evidence="2" id="KW-0067">ATP-binding</keyword>
<dbReference type="InterPro" id="IPR027417">
    <property type="entry name" value="P-loop_NTPase"/>
</dbReference>
<dbReference type="Proteomes" id="UP000485058">
    <property type="component" value="Unassembled WGS sequence"/>
</dbReference>
<keyword evidence="1" id="KW-0547">Nucleotide-binding</keyword>
<evidence type="ECO:0000256" key="1">
    <source>
        <dbReference type="ARBA" id="ARBA00022741"/>
    </source>
</evidence>